<dbReference type="Proteomes" id="UP000198742">
    <property type="component" value="Unassembled WGS sequence"/>
</dbReference>
<accession>A0A1H4T534</accession>
<sequence>MSTVAMRGPATTRLRTGPGTGLEEDTTLDWERMEGWTTEEVEWWLLGPFDGEIPGLVRRVRRILDVSQRGLAALIGVSQSVVARWETGRTSPRAAVLMRLLRMAKVVAEFHHEDSGQEVEPMRDDGARDRAGRRFPAHADPKVTGWWAPRDSLSDGSWPRWSELSRRREAPAVRYHLTRWKRILRSVHGVPVDHASDQQNLAEAIHLDEVREERRRRRAA</sequence>
<keyword evidence="4" id="KW-1185">Reference proteome</keyword>
<name>A0A1H4T534_9ACTN</name>
<feature type="region of interest" description="Disordered" evidence="1">
    <location>
        <begin position="1"/>
        <end position="24"/>
    </location>
</feature>
<proteinExistence type="predicted"/>
<dbReference type="CDD" id="cd00093">
    <property type="entry name" value="HTH_XRE"/>
    <property type="match status" value="1"/>
</dbReference>
<dbReference type="Gene3D" id="1.10.260.40">
    <property type="entry name" value="lambda repressor-like DNA-binding domains"/>
    <property type="match status" value="1"/>
</dbReference>
<feature type="domain" description="HTH cro/C1-type" evidence="2">
    <location>
        <begin position="57"/>
        <end position="110"/>
    </location>
</feature>
<dbReference type="AlphaFoldDB" id="A0A1H4T534"/>
<evidence type="ECO:0000313" key="3">
    <source>
        <dbReference type="EMBL" id="SEC51221.1"/>
    </source>
</evidence>
<dbReference type="OrthoDB" id="3776222at2"/>
<dbReference type="RefSeq" id="WP_090969341.1">
    <property type="nucleotide sequence ID" value="NZ_FNRT01000002.1"/>
</dbReference>
<dbReference type="InterPro" id="IPR010982">
    <property type="entry name" value="Lambda_DNA-bd_dom_sf"/>
</dbReference>
<dbReference type="STRING" id="402596.SAMN04489844_2433"/>
<dbReference type="EMBL" id="FNRT01000002">
    <property type="protein sequence ID" value="SEC51221.1"/>
    <property type="molecule type" value="Genomic_DNA"/>
</dbReference>
<evidence type="ECO:0000256" key="1">
    <source>
        <dbReference type="SAM" id="MobiDB-lite"/>
    </source>
</evidence>
<feature type="compositionally biased region" description="Low complexity" evidence="1">
    <location>
        <begin position="7"/>
        <end position="17"/>
    </location>
</feature>
<dbReference type="InterPro" id="IPR001387">
    <property type="entry name" value="Cro/C1-type_HTH"/>
</dbReference>
<dbReference type="PROSITE" id="PS50943">
    <property type="entry name" value="HTH_CROC1"/>
    <property type="match status" value="1"/>
</dbReference>
<reference evidence="4" key="1">
    <citation type="submission" date="2016-10" db="EMBL/GenBank/DDBJ databases">
        <authorList>
            <person name="Varghese N."/>
            <person name="Submissions S."/>
        </authorList>
    </citation>
    <scope>NUCLEOTIDE SEQUENCE [LARGE SCALE GENOMIC DNA]</scope>
    <source>
        <strain evidence="4">DSM 22017</strain>
    </source>
</reference>
<evidence type="ECO:0000313" key="4">
    <source>
        <dbReference type="Proteomes" id="UP000198742"/>
    </source>
</evidence>
<gene>
    <name evidence="3" type="ORF">SAMN04489844_2433</name>
</gene>
<dbReference type="Pfam" id="PF01381">
    <property type="entry name" value="HTH_3"/>
    <property type="match status" value="1"/>
</dbReference>
<protein>
    <submittedName>
        <fullName evidence="3">HTH-type transcriptional regulator / antitoxin HipB</fullName>
    </submittedName>
</protein>
<evidence type="ECO:0000259" key="2">
    <source>
        <dbReference type="PROSITE" id="PS50943"/>
    </source>
</evidence>
<dbReference type="GO" id="GO:0003677">
    <property type="term" value="F:DNA binding"/>
    <property type="evidence" value="ECO:0007669"/>
    <property type="project" value="InterPro"/>
</dbReference>
<organism evidence="3 4">
    <name type="scientific">Nocardioides exalbidus</name>
    <dbReference type="NCBI Taxonomy" id="402596"/>
    <lineage>
        <taxon>Bacteria</taxon>
        <taxon>Bacillati</taxon>
        <taxon>Actinomycetota</taxon>
        <taxon>Actinomycetes</taxon>
        <taxon>Propionibacteriales</taxon>
        <taxon>Nocardioidaceae</taxon>
        <taxon>Nocardioides</taxon>
    </lineage>
</organism>
<dbReference type="SUPFAM" id="SSF47413">
    <property type="entry name" value="lambda repressor-like DNA-binding domains"/>
    <property type="match status" value="1"/>
</dbReference>
<dbReference type="SMART" id="SM00530">
    <property type="entry name" value="HTH_XRE"/>
    <property type="match status" value="1"/>
</dbReference>